<name>A0A6J8A1C4_MYTCO</name>
<dbReference type="EMBL" id="CACVKT020000551">
    <property type="protein sequence ID" value="CAC5360217.1"/>
    <property type="molecule type" value="Genomic_DNA"/>
</dbReference>
<dbReference type="OrthoDB" id="10635535at2759"/>
<feature type="region of interest" description="Disordered" evidence="1">
    <location>
        <begin position="1"/>
        <end position="55"/>
    </location>
</feature>
<feature type="compositionally biased region" description="Polar residues" evidence="1">
    <location>
        <begin position="16"/>
        <end position="33"/>
    </location>
</feature>
<gene>
    <name evidence="2" type="ORF">MCOR_2771</name>
</gene>
<reference evidence="2 3" key="1">
    <citation type="submission" date="2020-06" db="EMBL/GenBank/DDBJ databases">
        <authorList>
            <person name="Li R."/>
            <person name="Bekaert M."/>
        </authorList>
    </citation>
    <scope>NUCLEOTIDE SEQUENCE [LARGE SCALE GENOMIC DNA]</scope>
    <source>
        <strain evidence="3">wild</strain>
    </source>
</reference>
<evidence type="ECO:0000313" key="2">
    <source>
        <dbReference type="EMBL" id="CAC5360217.1"/>
    </source>
</evidence>
<evidence type="ECO:0000313" key="3">
    <source>
        <dbReference type="Proteomes" id="UP000507470"/>
    </source>
</evidence>
<dbReference type="AlphaFoldDB" id="A0A6J8A1C4"/>
<accession>A0A6J8A1C4</accession>
<dbReference type="Proteomes" id="UP000507470">
    <property type="component" value="Unassembled WGS sequence"/>
</dbReference>
<protein>
    <recommendedName>
        <fullName evidence="4">CARD domain-containing protein</fullName>
    </recommendedName>
</protein>
<organism evidence="2 3">
    <name type="scientific">Mytilus coruscus</name>
    <name type="common">Sea mussel</name>
    <dbReference type="NCBI Taxonomy" id="42192"/>
    <lineage>
        <taxon>Eukaryota</taxon>
        <taxon>Metazoa</taxon>
        <taxon>Spiralia</taxon>
        <taxon>Lophotrochozoa</taxon>
        <taxon>Mollusca</taxon>
        <taxon>Bivalvia</taxon>
        <taxon>Autobranchia</taxon>
        <taxon>Pteriomorphia</taxon>
        <taxon>Mytilida</taxon>
        <taxon>Mytiloidea</taxon>
        <taxon>Mytilidae</taxon>
        <taxon>Mytilinae</taxon>
        <taxon>Mytilus</taxon>
    </lineage>
</organism>
<feature type="compositionally biased region" description="Polar residues" evidence="1">
    <location>
        <begin position="709"/>
        <end position="728"/>
    </location>
</feature>
<proteinExistence type="predicted"/>
<sequence>MNSKDNFEEIGRRNCSDSPDQYPNTNDEQGTPDTQKELKTTSFFESPKPPNRKSLDIDSFELLNYDIRNNCSTRLTANKSTENMNGTPDTQKELKTTSFFESPKPPNRKSLDIDSFELLNYDIGNNCSTRLTANKSTENMNGKWTEQVNWKHKIIRRFNYLRENIGAVNLLKKMYNEGFLAEGSVNIQISDQQHIKSTQVMIAVAKRITDESSFNKFKDILRKCGDECCAVYLEQKHKSSERTADFKDHTAMLTEAKTTMEEAFQTLNQRKLLNIVGTFVEQMIFDLKDIEELVDYIHKKQNRQMAIFLTDNLIKKTDKGSCRCLIELLKKDTKNKEMTQICKKIEPHIHQAQNQEGCETPTASRIKSIENSMLRDVAKKLPRKLCEEYDLKVTQVKPGSIIIYLKSMKRDNLNKTDIMEKLFKDRYMIESLKPFIEDKEIELLCPGITIVLDGCEITANKEESRDAKHSPLSTIEANRSFLIEEIDTGILLAAFKKKGINCFEQKGFDLKADRRTKATKFLEIVESTDKTEMLMNILEEEEMEDMRYISIRLRTYERIIKTDVDSSTLARSILLKFEELVNILGIDDIEDIFLERRFFNQKIFDDIHETFGDLSVAAILIQILNSGKDAMLSLIDALFLKGKSDLGQMFLNSASAESRCQKVHSMTEKVSEDNFSYAGTEFSITIALEDLADETSGADHGGSMESGECSDQSSCDKGLNQSEVILDS</sequence>
<feature type="compositionally biased region" description="Basic and acidic residues" evidence="1">
    <location>
        <begin position="1"/>
        <end position="15"/>
    </location>
</feature>
<keyword evidence="3" id="KW-1185">Reference proteome</keyword>
<evidence type="ECO:0000256" key="1">
    <source>
        <dbReference type="SAM" id="MobiDB-lite"/>
    </source>
</evidence>
<feature type="region of interest" description="Disordered" evidence="1">
    <location>
        <begin position="695"/>
        <end position="728"/>
    </location>
</feature>
<evidence type="ECO:0008006" key="4">
    <source>
        <dbReference type="Google" id="ProtNLM"/>
    </source>
</evidence>